<evidence type="ECO:0000256" key="6">
    <source>
        <dbReference type="SAM" id="MobiDB-lite"/>
    </source>
</evidence>
<feature type="coiled-coil region" evidence="5">
    <location>
        <begin position="131"/>
        <end position="165"/>
    </location>
</feature>
<keyword evidence="7" id="KW-0472">Membrane</keyword>
<proteinExistence type="inferred from homology"/>
<comment type="subcellular location">
    <subcellularLocation>
        <location evidence="1">Host membrane</location>
        <topology evidence="1">Multi-pass membrane protein</topology>
    </subcellularLocation>
</comment>
<keyword evidence="3" id="KW-0843">Virulence</keyword>
<feature type="region of interest" description="Disordered" evidence="6">
    <location>
        <begin position="29"/>
        <end position="48"/>
    </location>
</feature>
<evidence type="ECO:0000256" key="3">
    <source>
        <dbReference type="ARBA" id="ARBA00023026"/>
    </source>
</evidence>
<evidence type="ECO:0000256" key="1">
    <source>
        <dbReference type="ARBA" id="ARBA00004301"/>
    </source>
</evidence>
<feature type="domain" description="Translocator protein BipB-like C-terminal" evidence="8">
    <location>
        <begin position="112"/>
        <end position="383"/>
    </location>
</feature>
<reference evidence="9" key="1">
    <citation type="journal article" date="2002" name="Trends Microbiol.">
        <title>Genomic islands in Photorhabdus.</title>
        <authorList>
            <person name="Waterfield N.R."/>
            <person name="Daborn P.J."/>
            <person name="ffrench-Constant R.H."/>
        </authorList>
    </citation>
    <scope>NUCLEOTIDE SEQUENCE</scope>
    <source>
        <strain evidence="9">W14</strain>
    </source>
</reference>
<evidence type="ECO:0000256" key="7">
    <source>
        <dbReference type="SAM" id="Phobius"/>
    </source>
</evidence>
<keyword evidence="5" id="KW-0175">Coiled coil</keyword>
<sequence length="387" mass="41095">MVQVSESKVLQPRVDSFQVDEILATIPPKSEQHVTPSQASDLSTDVAKSRRVSLPAPLAVSNTRLGREEMAKLESIMQEAKQATGLIKALTAKLTETSRLASLLLSSSEAIEIELGKLTSELDRNQTNLKIQDIQRARQQSLQKMDENQQKIKEAENSAKEAQKSGLFSKIFGWISAIASIVVGAIMVATGVGAIAGAMLIAGGVVGAVSQGLQQAAQDGLISKETMKWLGPAMMAIEIIVSLAALAVSFGGSAAGIIAKMGSKIGGKAAEMAAKAAEFSAKAASMAANTTARSVKLAVQVSDMTVDFANGAAQTVNTAFQSKAADRQADVQLSRSELTAFQAVMDRLKEELSQMVESFQHVMEMIFQMLNARGDMINNLASRPQEI</sequence>
<keyword evidence="2" id="KW-1043">Host membrane</keyword>
<protein>
    <submittedName>
        <fullName evidence="9">LopB</fullName>
    </submittedName>
</protein>
<keyword evidence="7" id="KW-1133">Transmembrane helix</keyword>
<comment type="similarity">
    <text evidence="4">Belongs to the SctE/SipB/YopB family.</text>
</comment>
<feature type="transmembrane region" description="Helical" evidence="7">
    <location>
        <begin position="233"/>
        <end position="258"/>
    </location>
</feature>
<evidence type="ECO:0000256" key="2">
    <source>
        <dbReference type="ARBA" id="ARBA00022870"/>
    </source>
</evidence>
<dbReference type="AlphaFoldDB" id="Q84GY3"/>
<feature type="transmembrane region" description="Helical" evidence="7">
    <location>
        <begin position="171"/>
        <end position="202"/>
    </location>
</feature>
<dbReference type="GO" id="GO:0033644">
    <property type="term" value="C:host cell membrane"/>
    <property type="evidence" value="ECO:0007669"/>
    <property type="project" value="UniProtKB-SubCell"/>
</dbReference>
<evidence type="ECO:0000256" key="5">
    <source>
        <dbReference type="SAM" id="Coils"/>
    </source>
</evidence>
<evidence type="ECO:0000313" key="9">
    <source>
        <dbReference type="EMBL" id="AAO18055.1"/>
    </source>
</evidence>
<feature type="compositionally biased region" description="Polar residues" evidence="6">
    <location>
        <begin position="33"/>
        <end position="43"/>
    </location>
</feature>
<dbReference type="EMBL" id="AY144116">
    <property type="protein sequence ID" value="AAO18055.1"/>
    <property type="molecule type" value="Genomic_DNA"/>
</dbReference>
<name>Q84GY3_PHOLU</name>
<keyword evidence="7" id="KW-0812">Transmembrane</keyword>
<dbReference type="Pfam" id="PF04888">
    <property type="entry name" value="SseC"/>
    <property type="match status" value="1"/>
</dbReference>
<dbReference type="InterPro" id="IPR006972">
    <property type="entry name" value="BipB-like_C"/>
</dbReference>
<organism evidence="9">
    <name type="scientific">Photorhabdus luminescens</name>
    <name type="common">Xenorhabdus luminescens</name>
    <dbReference type="NCBI Taxonomy" id="29488"/>
    <lineage>
        <taxon>Bacteria</taxon>
        <taxon>Pseudomonadati</taxon>
        <taxon>Pseudomonadota</taxon>
        <taxon>Gammaproteobacteria</taxon>
        <taxon>Enterobacterales</taxon>
        <taxon>Morganellaceae</taxon>
        <taxon>Photorhabdus</taxon>
    </lineage>
</organism>
<evidence type="ECO:0000259" key="8">
    <source>
        <dbReference type="Pfam" id="PF04888"/>
    </source>
</evidence>
<gene>
    <name evidence="9" type="primary">lopB</name>
</gene>
<accession>Q84GY3</accession>
<evidence type="ECO:0000256" key="4">
    <source>
        <dbReference type="ARBA" id="ARBA00035640"/>
    </source>
</evidence>